<feature type="active site" description="Charge relay system" evidence="15">
    <location>
        <position position="488"/>
    </location>
</feature>
<evidence type="ECO:0000256" key="4">
    <source>
        <dbReference type="ARBA" id="ARBA00012462"/>
    </source>
</evidence>
<protein>
    <recommendedName>
        <fullName evidence="4">tripeptidyl-peptidase II</fullName>
        <ecNumber evidence="4">3.4.14.10</ecNumber>
    </recommendedName>
</protein>
<comment type="catalytic activity">
    <reaction evidence="1">
        <text>Release of an N-terminal tripeptide from a polypeptide.</text>
        <dbReference type="EC" id="3.4.14.10"/>
    </reaction>
</comment>
<keyword evidence="10 15" id="KW-0720">Serine protease</keyword>
<dbReference type="GO" id="GO:0046872">
    <property type="term" value="F:metal ion binding"/>
    <property type="evidence" value="ECO:0007669"/>
    <property type="project" value="UniProtKB-UniRule"/>
</dbReference>
<sequence length="571" mass="59920">MFAKLTFRSLFLAVLLAMATATPVTPNMVLHELRQTVPAGFSTVGPAAAEATLTLRIALAQNDMAGLENALYDVSTPSSPLYGQHLSKEQVEAYVKPNQNTVSAVNAWLSSNGLTASKSSPAGDWLTVSVPVSKANQLFSADFTVFKHSDTGKETIRTMSYSIPASLKGHIDLVHPTTTFPDPNARLPVISSPSKLQSRSNLARGVVPDSCAFTITPVCLQALYNIPATPATQKSNALGVVGFLDEYAQQADLTKFLTHFRTDMSNLTSFSLQTLDGGINPQAKNMTGLEADLDIQYTVGVATGVPITYISVGDNYQDGDLGGFLDVVDFLLAESNPPQVLSTSYGMSEPLMSQALANNLCNAYMQLSARGTSVIYASGDGGVAGPQDSDCTSFVPTFPAGCPYVTSVGATNGIAPEYGVTFSSGGFSNYWAAPKFQKSIVSKYVKSIGKTYKGLFNTTGRGFPDVAAQGQSIELVTANSYNSVAGTSASAPIFASIVALLNDELIAAGKKPLGWLNPFLYSAKGAASFNDITTGNNPGCNTNGFNATAGWDPVTGLGSPDFAKLKAALGL</sequence>
<evidence type="ECO:0000256" key="9">
    <source>
        <dbReference type="ARBA" id="ARBA00022801"/>
    </source>
</evidence>
<feature type="domain" description="Peptidase S53" evidence="17">
    <location>
        <begin position="214"/>
        <end position="571"/>
    </location>
</feature>
<keyword evidence="14" id="KW-0325">Glycoprotein</keyword>
<dbReference type="InterPro" id="IPR015366">
    <property type="entry name" value="S53_propep"/>
</dbReference>
<dbReference type="GO" id="GO:0005576">
    <property type="term" value="C:extracellular region"/>
    <property type="evidence" value="ECO:0007669"/>
    <property type="project" value="UniProtKB-SubCell"/>
</dbReference>
<accession>A0A4Y7QAW9</accession>
<dbReference type="Proteomes" id="UP000294933">
    <property type="component" value="Unassembled WGS sequence"/>
</dbReference>
<feature type="binding site" evidence="15">
    <location>
        <position position="552"/>
    </location>
    <ligand>
        <name>Ca(2+)</name>
        <dbReference type="ChEBI" id="CHEBI:29108"/>
    </ligand>
</feature>
<dbReference type="SMART" id="SM00944">
    <property type="entry name" value="Pro-kuma_activ"/>
    <property type="match status" value="1"/>
</dbReference>
<evidence type="ECO:0000256" key="10">
    <source>
        <dbReference type="ARBA" id="ARBA00022825"/>
    </source>
</evidence>
<evidence type="ECO:0000256" key="11">
    <source>
        <dbReference type="ARBA" id="ARBA00022837"/>
    </source>
</evidence>
<dbReference type="EMBL" id="ML170165">
    <property type="protein sequence ID" value="TDL24744.1"/>
    <property type="molecule type" value="Genomic_DNA"/>
</dbReference>
<keyword evidence="8 16" id="KW-0732">Signal</keyword>
<dbReference type="Pfam" id="PF00082">
    <property type="entry name" value="Peptidase_S8"/>
    <property type="match status" value="1"/>
</dbReference>
<evidence type="ECO:0000256" key="14">
    <source>
        <dbReference type="ARBA" id="ARBA00023180"/>
    </source>
</evidence>
<reference evidence="18 19" key="1">
    <citation type="submission" date="2018-06" db="EMBL/GenBank/DDBJ databases">
        <title>A transcriptomic atlas of mushroom development highlights an independent origin of complex multicellularity.</title>
        <authorList>
            <consortium name="DOE Joint Genome Institute"/>
            <person name="Krizsan K."/>
            <person name="Almasi E."/>
            <person name="Merenyi Z."/>
            <person name="Sahu N."/>
            <person name="Viragh M."/>
            <person name="Koszo T."/>
            <person name="Mondo S."/>
            <person name="Kiss B."/>
            <person name="Balint B."/>
            <person name="Kues U."/>
            <person name="Barry K."/>
            <person name="Hegedus J.C."/>
            <person name="Henrissat B."/>
            <person name="Johnson J."/>
            <person name="Lipzen A."/>
            <person name="Ohm R."/>
            <person name="Nagy I."/>
            <person name="Pangilinan J."/>
            <person name="Yan J."/>
            <person name="Xiong Y."/>
            <person name="Grigoriev I.V."/>
            <person name="Hibbett D.S."/>
            <person name="Nagy L.G."/>
        </authorList>
    </citation>
    <scope>NUCLEOTIDE SEQUENCE [LARGE SCALE GENOMIC DNA]</scope>
    <source>
        <strain evidence="18 19">SZMC22713</strain>
    </source>
</reference>
<evidence type="ECO:0000259" key="17">
    <source>
        <dbReference type="PROSITE" id="PS51695"/>
    </source>
</evidence>
<evidence type="ECO:0000256" key="13">
    <source>
        <dbReference type="ARBA" id="ARBA00023145"/>
    </source>
</evidence>
<dbReference type="STRING" id="50990.A0A4Y7QAW9"/>
<dbReference type="InterPro" id="IPR036852">
    <property type="entry name" value="Peptidase_S8/S53_dom_sf"/>
</dbReference>
<keyword evidence="5" id="KW-0964">Secreted</keyword>
<gene>
    <name evidence="18" type="ORF">BD410DRAFT_850980</name>
</gene>
<dbReference type="GO" id="GO:0008240">
    <property type="term" value="F:tripeptidyl-peptidase activity"/>
    <property type="evidence" value="ECO:0007669"/>
    <property type="project" value="UniProtKB-EC"/>
</dbReference>
<dbReference type="InterPro" id="IPR050819">
    <property type="entry name" value="Tripeptidyl-peptidase_I"/>
</dbReference>
<dbReference type="InterPro" id="IPR000209">
    <property type="entry name" value="Peptidase_S8/S53_dom"/>
</dbReference>
<dbReference type="Gene3D" id="3.40.50.200">
    <property type="entry name" value="Peptidase S8/S53 domain"/>
    <property type="match status" value="1"/>
</dbReference>
<feature type="binding site" evidence="15">
    <location>
        <position position="550"/>
    </location>
    <ligand>
        <name>Ca(2+)</name>
        <dbReference type="ChEBI" id="CHEBI:29108"/>
    </ligand>
</feature>
<evidence type="ECO:0000256" key="15">
    <source>
        <dbReference type="PROSITE-ProRule" id="PRU01032"/>
    </source>
</evidence>
<feature type="signal peptide" evidence="16">
    <location>
        <begin position="1"/>
        <end position="21"/>
    </location>
</feature>
<dbReference type="CDD" id="cd04056">
    <property type="entry name" value="Peptidases_S53"/>
    <property type="match status" value="1"/>
</dbReference>
<dbReference type="PANTHER" id="PTHR14218">
    <property type="entry name" value="PROTEASE S8 TRIPEPTIDYL PEPTIDASE I CLN2"/>
    <property type="match status" value="1"/>
</dbReference>
<dbReference type="GO" id="GO:0004252">
    <property type="term" value="F:serine-type endopeptidase activity"/>
    <property type="evidence" value="ECO:0007669"/>
    <property type="project" value="UniProtKB-UniRule"/>
</dbReference>
<comment type="function">
    <text evidence="2">Secreted tripeptidyl-peptidase which degrades proteins at acidic pHs and is involved in virulence.</text>
</comment>
<evidence type="ECO:0000256" key="2">
    <source>
        <dbReference type="ARBA" id="ARBA00002451"/>
    </source>
</evidence>
<comment type="cofactor">
    <cofactor evidence="15">
        <name>Ca(2+)</name>
        <dbReference type="ChEBI" id="CHEBI:29108"/>
    </cofactor>
    <text evidence="15">Binds 1 Ca(2+) ion per subunit.</text>
</comment>
<dbReference type="Pfam" id="PF09286">
    <property type="entry name" value="Pro-kuma_activ"/>
    <property type="match status" value="1"/>
</dbReference>
<keyword evidence="13" id="KW-0865">Zymogen</keyword>
<feature type="binding site" evidence="15">
    <location>
        <position position="531"/>
    </location>
    <ligand>
        <name>Ca(2+)</name>
        <dbReference type="ChEBI" id="CHEBI:29108"/>
    </ligand>
</feature>
<keyword evidence="11 15" id="KW-0106">Calcium</keyword>
<keyword evidence="6 15" id="KW-0645">Protease</keyword>
<evidence type="ECO:0000256" key="1">
    <source>
        <dbReference type="ARBA" id="ARBA00001910"/>
    </source>
</evidence>
<proteinExistence type="predicted"/>
<feature type="active site" description="Charge relay system" evidence="15">
    <location>
        <position position="294"/>
    </location>
</feature>
<dbReference type="PROSITE" id="PS51695">
    <property type="entry name" value="SEDOLISIN"/>
    <property type="match status" value="1"/>
</dbReference>
<dbReference type="InterPro" id="IPR030400">
    <property type="entry name" value="Sedolisin_dom"/>
</dbReference>
<dbReference type="CDD" id="cd11377">
    <property type="entry name" value="Pro-peptidase_S53"/>
    <property type="match status" value="1"/>
</dbReference>
<organism evidence="18 19">
    <name type="scientific">Rickenella mellea</name>
    <dbReference type="NCBI Taxonomy" id="50990"/>
    <lineage>
        <taxon>Eukaryota</taxon>
        <taxon>Fungi</taxon>
        <taxon>Dikarya</taxon>
        <taxon>Basidiomycota</taxon>
        <taxon>Agaricomycotina</taxon>
        <taxon>Agaricomycetes</taxon>
        <taxon>Hymenochaetales</taxon>
        <taxon>Rickenellaceae</taxon>
        <taxon>Rickenella</taxon>
    </lineage>
</organism>
<evidence type="ECO:0000313" key="18">
    <source>
        <dbReference type="EMBL" id="TDL24744.1"/>
    </source>
</evidence>
<dbReference type="PANTHER" id="PTHR14218:SF15">
    <property type="entry name" value="TRIPEPTIDYL-PEPTIDASE 1"/>
    <property type="match status" value="1"/>
</dbReference>
<evidence type="ECO:0000256" key="6">
    <source>
        <dbReference type="ARBA" id="ARBA00022670"/>
    </source>
</evidence>
<evidence type="ECO:0000256" key="7">
    <source>
        <dbReference type="ARBA" id="ARBA00022723"/>
    </source>
</evidence>
<feature type="binding site" evidence="15">
    <location>
        <position position="532"/>
    </location>
    <ligand>
        <name>Ca(2+)</name>
        <dbReference type="ChEBI" id="CHEBI:29108"/>
    </ligand>
</feature>
<evidence type="ECO:0000256" key="12">
    <source>
        <dbReference type="ARBA" id="ARBA00023026"/>
    </source>
</evidence>
<dbReference type="SUPFAM" id="SSF52743">
    <property type="entry name" value="Subtilisin-like"/>
    <property type="match status" value="1"/>
</dbReference>
<dbReference type="GO" id="GO:0006508">
    <property type="term" value="P:proteolysis"/>
    <property type="evidence" value="ECO:0007669"/>
    <property type="project" value="UniProtKB-KW"/>
</dbReference>
<evidence type="ECO:0000256" key="5">
    <source>
        <dbReference type="ARBA" id="ARBA00022525"/>
    </source>
</evidence>
<comment type="subcellular location">
    <subcellularLocation>
        <location evidence="3">Secreted</location>
        <location evidence="3">Extracellular space</location>
    </subcellularLocation>
</comment>
<evidence type="ECO:0000313" key="19">
    <source>
        <dbReference type="Proteomes" id="UP000294933"/>
    </source>
</evidence>
<dbReference type="SUPFAM" id="SSF54897">
    <property type="entry name" value="Protease propeptides/inhibitors"/>
    <property type="match status" value="1"/>
</dbReference>
<dbReference type="AlphaFoldDB" id="A0A4Y7QAW9"/>
<feature type="active site" description="Charge relay system" evidence="15">
    <location>
        <position position="290"/>
    </location>
</feature>
<dbReference type="OrthoDB" id="409122at2759"/>
<feature type="chain" id="PRO_5021508818" description="tripeptidyl-peptidase II" evidence="16">
    <location>
        <begin position="22"/>
        <end position="571"/>
    </location>
</feature>
<dbReference type="VEuPathDB" id="FungiDB:BD410DRAFT_850980"/>
<keyword evidence="7 15" id="KW-0479">Metal-binding</keyword>
<evidence type="ECO:0000256" key="3">
    <source>
        <dbReference type="ARBA" id="ARBA00004239"/>
    </source>
</evidence>
<keyword evidence="12" id="KW-0843">Virulence</keyword>
<keyword evidence="19" id="KW-1185">Reference proteome</keyword>
<keyword evidence="9 15" id="KW-0378">Hydrolase</keyword>
<dbReference type="EC" id="3.4.14.10" evidence="4"/>
<name>A0A4Y7QAW9_9AGAM</name>
<evidence type="ECO:0000256" key="8">
    <source>
        <dbReference type="ARBA" id="ARBA00022729"/>
    </source>
</evidence>
<dbReference type="FunFam" id="3.40.50.200:FF:000015">
    <property type="entry name" value="Tripeptidyl peptidase A"/>
    <property type="match status" value="1"/>
</dbReference>
<evidence type="ECO:0000256" key="16">
    <source>
        <dbReference type="SAM" id="SignalP"/>
    </source>
</evidence>